<reference evidence="2 3" key="1">
    <citation type="submission" date="2016-01" db="EMBL/GenBank/DDBJ databases">
        <authorList>
            <person name="Manzoor S."/>
        </authorList>
    </citation>
    <scope>NUCLEOTIDE SEQUENCE [LARGE SCALE GENOMIC DNA]</scope>
    <source>
        <strain evidence="2">Methanoculleus sp MAB1</strain>
    </source>
</reference>
<organism evidence="2 3">
    <name type="scientific">Methanoculleus bourgensis</name>
    <dbReference type="NCBI Taxonomy" id="83986"/>
    <lineage>
        <taxon>Archaea</taxon>
        <taxon>Methanobacteriati</taxon>
        <taxon>Methanobacteriota</taxon>
        <taxon>Stenosarchaea group</taxon>
        <taxon>Methanomicrobia</taxon>
        <taxon>Methanomicrobiales</taxon>
        <taxon>Methanomicrobiaceae</taxon>
        <taxon>Methanoculleus</taxon>
    </lineage>
</organism>
<dbReference type="EMBL" id="LT158599">
    <property type="protein sequence ID" value="CVK31285.1"/>
    <property type="molecule type" value="Genomic_DNA"/>
</dbReference>
<proteinExistence type="predicted"/>
<feature type="compositionally biased region" description="Basic and acidic residues" evidence="1">
    <location>
        <begin position="1"/>
        <end position="19"/>
    </location>
</feature>
<protein>
    <submittedName>
        <fullName evidence="2">Uncharacterized protein</fullName>
    </submittedName>
</protein>
<dbReference type="AlphaFoldDB" id="A0A0X3BIF4"/>
<sequence length="51" mass="6079">MDESRRKVTEGFGDTEIRGTMRQKGRMGKAFSFRQDRMIKEVIWNRNLTDV</sequence>
<accession>A0A0X3BIF4</accession>
<evidence type="ECO:0000313" key="3">
    <source>
        <dbReference type="Proteomes" id="UP000069850"/>
    </source>
</evidence>
<name>A0A0X3BIF4_9EURY</name>
<dbReference type="Proteomes" id="UP000069850">
    <property type="component" value="Chromosome 1"/>
</dbReference>
<evidence type="ECO:0000256" key="1">
    <source>
        <dbReference type="SAM" id="MobiDB-lite"/>
    </source>
</evidence>
<evidence type="ECO:0000313" key="2">
    <source>
        <dbReference type="EMBL" id="CVK31285.1"/>
    </source>
</evidence>
<gene>
    <name evidence="2" type="ORF">MMAB1_0068</name>
</gene>
<feature type="region of interest" description="Disordered" evidence="1">
    <location>
        <begin position="1"/>
        <end position="29"/>
    </location>
</feature>
<dbReference type="KEGG" id="mema:MMAB1_0068"/>